<organism evidence="2 3">
    <name type="scientific">Streptomyces coacervatus</name>
    <dbReference type="NCBI Taxonomy" id="647381"/>
    <lineage>
        <taxon>Bacteria</taxon>
        <taxon>Bacillati</taxon>
        <taxon>Actinomycetota</taxon>
        <taxon>Actinomycetes</taxon>
        <taxon>Kitasatosporales</taxon>
        <taxon>Streptomycetaceae</taxon>
        <taxon>Streptomyces</taxon>
    </lineage>
</organism>
<evidence type="ECO:0000313" key="2">
    <source>
        <dbReference type="EMBL" id="GAA3840523.1"/>
    </source>
</evidence>
<feature type="region of interest" description="Disordered" evidence="1">
    <location>
        <begin position="1"/>
        <end position="36"/>
    </location>
</feature>
<evidence type="ECO:0000256" key="1">
    <source>
        <dbReference type="SAM" id="MobiDB-lite"/>
    </source>
</evidence>
<reference evidence="3" key="1">
    <citation type="journal article" date="2019" name="Int. J. Syst. Evol. Microbiol.">
        <title>The Global Catalogue of Microorganisms (GCM) 10K type strain sequencing project: providing services to taxonomists for standard genome sequencing and annotation.</title>
        <authorList>
            <consortium name="The Broad Institute Genomics Platform"/>
            <consortium name="The Broad Institute Genome Sequencing Center for Infectious Disease"/>
            <person name="Wu L."/>
            <person name="Ma J."/>
        </authorList>
    </citation>
    <scope>NUCLEOTIDE SEQUENCE [LARGE SCALE GENOMIC DNA]</scope>
    <source>
        <strain evidence="3">JCM 17138</strain>
    </source>
</reference>
<proteinExistence type="predicted"/>
<comment type="caution">
    <text evidence="2">The sequence shown here is derived from an EMBL/GenBank/DDBJ whole genome shotgun (WGS) entry which is preliminary data.</text>
</comment>
<protein>
    <submittedName>
        <fullName evidence="2">Uncharacterized protein</fullName>
    </submittedName>
</protein>
<feature type="compositionally biased region" description="Basic and acidic residues" evidence="1">
    <location>
        <begin position="10"/>
        <end position="19"/>
    </location>
</feature>
<gene>
    <name evidence="2" type="ORF">GCM10022403_085980</name>
</gene>
<keyword evidence="3" id="KW-1185">Reference proteome</keyword>
<accession>A0ABP7JD31</accession>
<dbReference type="EMBL" id="BAABDE010000038">
    <property type="protein sequence ID" value="GAA3840523.1"/>
    <property type="molecule type" value="Genomic_DNA"/>
</dbReference>
<dbReference type="Proteomes" id="UP001501009">
    <property type="component" value="Unassembled WGS sequence"/>
</dbReference>
<sequence>MWNAARRSWRTVDVRHGPERAAPSQGQMRATRPGRRTYWPYADEKGKYGEYGEELNNLTKFVVSSRLDAPPWGAFPTATLTRDPVATLRKLKE</sequence>
<evidence type="ECO:0000313" key="3">
    <source>
        <dbReference type="Proteomes" id="UP001501009"/>
    </source>
</evidence>
<name>A0ABP7JD31_9ACTN</name>